<proteinExistence type="predicted"/>
<dbReference type="OrthoDB" id="9789501at2"/>
<protein>
    <submittedName>
        <fullName evidence="2">RES domain-containing protein</fullName>
    </submittedName>
</protein>
<evidence type="ECO:0000313" key="2">
    <source>
        <dbReference type="EMBL" id="SMD44289.1"/>
    </source>
</evidence>
<gene>
    <name evidence="2" type="ORF">SAMN00777080_2909</name>
</gene>
<dbReference type="EMBL" id="LT838813">
    <property type="protein sequence ID" value="SMD44289.1"/>
    <property type="molecule type" value="Genomic_DNA"/>
</dbReference>
<feature type="domain" description="RES" evidence="1">
    <location>
        <begin position="14"/>
        <end position="139"/>
    </location>
</feature>
<dbReference type="SMART" id="SM00953">
    <property type="entry name" value="RES"/>
    <property type="match status" value="1"/>
</dbReference>
<sequence>MNFFRLCSSRYAEDLSGKGAELYGGRWNSIGTPVVYTASSRALAMAEVAVHLHIQKIPKDMAMVELYIPEDSITSLPFQELNKDWEKFPYSIQSQNLGDKFFQENRFLGLKVPSAVATGDFNFLINPRHVEIQKIKVVNISPFRFDSRIFSK</sequence>
<dbReference type="STRING" id="758820.SAMN00777080_2909"/>
<reference evidence="3" key="1">
    <citation type="submission" date="2017-04" db="EMBL/GenBank/DDBJ databases">
        <authorList>
            <person name="Varghese N."/>
            <person name="Submissions S."/>
        </authorList>
    </citation>
    <scope>NUCLEOTIDE SEQUENCE [LARGE SCALE GENOMIC DNA]</scope>
    <source>
        <strain evidence="3">DSM 16537</strain>
    </source>
</reference>
<name>A0A1W2H602_9BACT</name>
<keyword evidence="3" id="KW-1185">Reference proteome</keyword>
<dbReference type="AlphaFoldDB" id="A0A1W2H602"/>
<dbReference type="Proteomes" id="UP000192333">
    <property type="component" value="Chromosome I"/>
</dbReference>
<accession>A0A1W2H602</accession>
<dbReference type="RefSeq" id="WP_084121082.1">
    <property type="nucleotide sequence ID" value="NZ_LT838813.1"/>
</dbReference>
<dbReference type="InterPro" id="IPR014914">
    <property type="entry name" value="RES_dom"/>
</dbReference>
<evidence type="ECO:0000259" key="1">
    <source>
        <dbReference type="SMART" id="SM00953"/>
    </source>
</evidence>
<evidence type="ECO:0000313" key="3">
    <source>
        <dbReference type="Proteomes" id="UP000192333"/>
    </source>
</evidence>
<dbReference type="Pfam" id="PF08808">
    <property type="entry name" value="RES"/>
    <property type="match status" value="1"/>
</dbReference>
<organism evidence="2 3">
    <name type="scientific">Aquiflexum balticum DSM 16537</name>
    <dbReference type="NCBI Taxonomy" id="758820"/>
    <lineage>
        <taxon>Bacteria</taxon>
        <taxon>Pseudomonadati</taxon>
        <taxon>Bacteroidota</taxon>
        <taxon>Cytophagia</taxon>
        <taxon>Cytophagales</taxon>
        <taxon>Cyclobacteriaceae</taxon>
        <taxon>Aquiflexum</taxon>
    </lineage>
</organism>